<dbReference type="STRING" id="1314781.A0A165JKR8"/>
<dbReference type="InterPro" id="IPR058923">
    <property type="entry name" value="RCC1-like_dom"/>
</dbReference>
<evidence type="ECO:0000259" key="5">
    <source>
        <dbReference type="Pfam" id="PF25390"/>
    </source>
</evidence>
<feature type="compositionally biased region" description="Pro residues" evidence="4">
    <location>
        <begin position="441"/>
        <end position="454"/>
    </location>
</feature>
<evidence type="ECO:0000313" key="7">
    <source>
        <dbReference type="Proteomes" id="UP000077266"/>
    </source>
</evidence>
<sequence length="547" mass="57366">MAPRASGAAPTRTSSRTKAAQAVKEEVAQKAQPKRKADDGSAPAAQAKRGRSKSTTATTNGSTANGHVRAAARSKPPPQDLNALPQPAEHLRPARHLFVFGNTDGNPQLGLGPDTTKVTRPRLHAWVKEAVESGLLGGPGAGFETVCVNGMHNLAVDELGRIWSWGINDEGQLGRRTSNVDDPARPGEKLDRDELESTPALVEELDPEVFRAVQVAAGGSVSVAVSDKGEVRSWGCFRWDGVFGFDTSATAPVRQFTPQSLPSLAGHRFASVACGQDHVLGLTTTGVIFAWGNGENGQLGRRIMDRRRKNALTAERLALRDIVYISAGGNSSFAVDKHGVLYAWGLNGYGQTGVAVEDGGSEAIVERPTVVRALHPEALNGRRVVQIASGSEHTLFLLSDGTLFGCGLNQDAQLGLPADHAALAASDSSMTVRTPVHIRLPDPPTESDPNPTVPPYSSADAAGPPSTPIVCVAASGRHNLVVSEAGHVYCWGWGAHAQLALGPNTEKQPVPTMIQNTALSSGWKILSAGAGSLHGVLVAVLPTDKAT</sequence>
<dbReference type="InParanoid" id="A0A165JKR8"/>
<dbReference type="Proteomes" id="UP000077266">
    <property type="component" value="Unassembled WGS sequence"/>
</dbReference>
<evidence type="ECO:0000256" key="1">
    <source>
        <dbReference type="ARBA" id="ARBA00022658"/>
    </source>
</evidence>
<evidence type="ECO:0000256" key="4">
    <source>
        <dbReference type="SAM" id="MobiDB-lite"/>
    </source>
</evidence>
<feature type="region of interest" description="Disordered" evidence="4">
    <location>
        <begin position="1"/>
        <end position="85"/>
    </location>
</feature>
<dbReference type="SUPFAM" id="SSF50985">
    <property type="entry name" value="RCC1/BLIP-II"/>
    <property type="match status" value="1"/>
</dbReference>
<feature type="repeat" description="RCC1" evidence="3">
    <location>
        <begin position="486"/>
        <end position="541"/>
    </location>
</feature>
<dbReference type="InterPro" id="IPR000408">
    <property type="entry name" value="Reg_chr_condens"/>
</dbReference>
<evidence type="ECO:0000256" key="3">
    <source>
        <dbReference type="PROSITE-ProRule" id="PRU00235"/>
    </source>
</evidence>
<organism evidence="6 7">
    <name type="scientific">Exidia glandulosa HHB12029</name>
    <dbReference type="NCBI Taxonomy" id="1314781"/>
    <lineage>
        <taxon>Eukaryota</taxon>
        <taxon>Fungi</taxon>
        <taxon>Dikarya</taxon>
        <taxon>Basidiomycota</taxon>
        <taxon>Agaricomycotina</taxon>
        <taxon>Agaricomycetes</taxon>
        <taxon>Auriculariales</taxon>
        <taxon>Exidiaceae</taxon>
        <taxon>Exidia</taxon>
    </lineage>
</organism>
<feature type="domain" description="RCC1-like" evidence="5">
    <location>
        <begin position="97"/>
        <end position="536"/>
    </location>
</feature>
<dbReference type="AlphaFoldDB" id="A0A165JKR8"/>
<feature type="region of interest" description="Disordered" evidence="4">
    <location>
        <begin position="173"/>
        <end position="195"/>
    </location>
</feature>
<proteinExistence type="predicted"/>
<feature type="repeat" description="RCC1" evidence="3">
    <location>
        <begin position="286"/>
        <end position="338"/>
    </location>
</feature>
<keyword evidence="1" id="KW-0344">Guanine-nucleotide releasing factor</keyword>
<accession>A0A165JKR8</accession>
<feature type="region of interest" description="Disordered" evidence="4">
    <location>
        <begin position="436"/>
        <end position="463"/>
    </location>
</feature>
<feature type="repeat" description="RCC1" evidence="3">
    <location>
        <begin position="229"/>
        <end position="285"/>
    </location>
</feature>
<dbReference type="Gene3D" id="2.130.10.30">
    <property type="entry name" value="Regulator of chromosome condensation 1/beta-lactamase-inhibitor protein II"/>
    <property type="match status" value="1"/>
</dbReference>
<dbReference type="PANTHER" id="PTHR45982:SF1">
    <property type="entry name" value="REGULATOR OF CHROMOSOME CONDENSATION"/>
    <property type="match status" value="1"/>
</dbReference>
<feature type="repeat" description="RCC1" evidence="3">
    <location>
        <begin position="339"/>
        <end position="400"/>
    </location>
</feature>
<protein>
    <submittedName>
        <fullName evidence="6">RCC1/BLIP-II protein</fullName>
    </submittedName>
</protein>
<feature type="compositionally biased region" description="Basic and acidic residues" evidence="4">
    <location>
        <begin position="178"/>
        <end position="192"/>
    </location>
</feature>
<dbReference type="GO" id="GO:0005737">
    <property type="term" value="C:cytoplasm"/>
    <property type="evidence" value="ECO:0007669"/>
    <property type="project" value="TreeGrafter"/>
</dbReference>
<evidence type="ECO:0000256" key="2">
    <source>
        <dbReference type="ARBA" id="ARBA00022737"/>
    </source>
</evidence>
<dbReference type="EMBL" id="KV425964">
    <property type="protein sequence ID" value="KZV94992.1"/>
    <property type="molecule type" value="Genomic_DNA"/>
</dbReference>
<dbReference type="OrthoDB" id="61110at2759"/>
<dbReference type="PROSITE" id="PS00626">
    <property type="entry name" value="RCC1_2"/>
    <property type="match status" value="1"/>
</dbReference>
<dbReference type="PROSITE" id="PS50012">
    <property type="entry name" value="RCC1_3"/>
    <property type="match status" value="5"/>
</dbReference>
<dbReference type="InterPro" id="IPR009091">
    <property type="entry name" value="RCC1/BLIP-II"/>
</dbReference>
<dbReference type="PANTHER" id="PTHR45982">
    <property type="entry name" value="REGULATOR OF CHROMOSOME CONDENSATION"/>
    <property type="match status" value="1"/>
</dbReference>
<keyword evidence="2" id="KW-0677">Repeat</keyword>
<gene>
    <name evidence="6" type="ORF">EXIGLDRAFT_766584</name>
</gene>
<dbReference type="InterPro" id="IPR051553">
    <property type="entry name" value="Ran_GTPase-activating"/>
</dbReference>
<keyword evidence="7" id="KW-1185">Reference proteome</keyword>
<evidence type="ECO:0000313" key="6">
    <source>
        <dbReference type="EMBL" id="KZV94992.1"/>
    </source>
</evidence>
<dbReference type="GO" id="GO:0005085">
    <property type="term" value="F:guanyl-nucleotide exchange factor activity"/>
    <property type="evidence" value="ECO:0007669"/>
    <property type="project" value="TreeGrafter"/>
</dbReference>
<dbReference type="PRINTS" id="PR00633">
    <property type="entry name" value="RCCNDNSATION"/>
</dbReference>
<feature type="repeat" description="RCC1" evidence="3">
    <location>
        <begin position="160"/>
        <end position="228"/>
    </location>
</feature>
<dbReference type="FunCoup" id="A0A165JKR8">
    <property type="interactions" value="912"/>
</dbReference>
<dbReference type="Pfam" id="PF25390">
    <property type="entry name" value="WD40_RLD"/>
    <property type="match status" value="1"/>
</dbReference>
<feature type="compositionally biased region" description="Low complexity" evidence="4">
    <location>
        <begin position="54"/>
        <end position="66"/>
    </location>
</feature>
<reference evidence="6 7" key="1">
    <citation type="journal article" date="2016" name="Mol. Biol. Evol.">
        <title>Comparative Genomics of Early-Diverging Mushroom-Forming Fungi Provides Insights into the Origins of Lignocellulose Decay Capabilities.</title>
        <authorList>
            <person name="Nagy L.G."/>
            <person name="Riley R."/>
            <person name="Tritt A."/>
            <person name="Adam C."/>
            <person name="Daum C."/>
            <person name="Floudas D."/>
            <person name="Sun H."/>
            <person name="Yadav J.S."/>
            <person name="Pangilinan J."/>
            <person name="Larsson K.H."/>
            <person name="Matsuura K."/>
            <person name="Barry K."/>
            <person name="Labutti K."/>
            <person name="Kuo R."/>
            <person name="Ohm R.A."/>
            <person name="Bhattacharya S.S."/>
            <person name="Shirouzu T."/>
            <person name="Yoshinaga Y."/>
            <person name="Martin F.M."/>
            <person name="Grigoriev I.V."/>
            <person name="Hibbett D.S."/>
        </authorList>
    </citation>
    <scope>NUCLEOTIDE SEQUENCE [LARGE SCALE GENOMIC DNA]</scope>
    <source>
        <strain evidence="6 7">HHB12029</strain>
    </source>
</reference>
<name>A0A165JKR8_EXIGL</name>